<reference evidence="1 2" key="1">
    <citation type="submission" date="2016-09" db="EMBL/GenBank/DDBJ databases">
        <title>Genomic Taxonomy of the Vibrionaceae.</title>
        <authorList>
            <person name="Gonzalez-Castillo A."/>
            <person name="Gomez-Gil B."/>
            <person name="Enciso-Ibarra K."/>
        </authorList>
    </citation>
    <scope>NUCLEOTIDE SEQUENCE [LARGE SCALE GENOMIC DNA]</scope>
    <source>
        <strain evidence="1 2">CAIM 1902</strain>
    </source>
</reference>
<dbReference type="Gene3D" id="3.40.50.2000">
    <property type="entry name" value="Glycogen Phosphorylase B"/>
    <property type="match status" value="2"/>
</dbReference>
<dbReference type="Proteomes" id="UP000186039">
    <property type="component" value="Unassembled WGS sequence"/>
</dbReference>
<dbReference type="SUPFAM" id="SSF53756">
    <property type="entry name" value="UDP-Glycosyltransferase/glycogen phosphorylase"/>
    <property type="match status" value="1"/>
</dbReference>
<evidence type="ECO:0000313" key="2">
    <source>
        <dbReference type="Proteomes" id="UP000186039"/>
    </source>
</evidence>
<protein>
    <recommendedName>
        <fullName evidence="3">Glycosyl transferase family 1 domain-containing protein</fullName>
    </recommendedName>
</protein>
<dbReference type="PANTHER" id="PTHR12526">
    <property type="entry name" value="GLYCOSYLTRANSFERASE"/>
    <property type="match status" value="1"/>
</dbReference>
<proteinExistence type="predicted"/>
<organism evidence="1 2">
    <name type="scientific">Vibrio panuliri</name>
    <dbReference type="NCBI Taxonomy" id="1381081"/>
    <lineage>
        <taxon>Bacteria</taxon>
        <taxon>Pseudomonadati</taxon>
        <taxon>Pseudomonadota</taxon>
        <taxon>Gammaproteobacteria</taxon>
        <taxon>Vibrionales</taxon>
        <taxon>Vibrionaceae</taxon>
        <taxon>Vibrio</taxon>
    </lineage>
</organism>
<keyword evidence="2" id="KW-1185">Reference proteome</keyword>
<dbReference type="Pfam" id="PF13692">
    <property type="entry name" value="Glyco_trans_1_4"/>
    <property type="match status" value="1"/>
</dbReference>
<evidence type="ECO:0000313" key="1">
    <source>
        <dbReference type="EMBL" id="OLQ93881.1"/>
    </source>
</evidence>
<accession>A0ABX3FI87</accession>
<sequence>MGCNMIFSNISAISATKGIDIYIEAALGSELNSSFHIVGKARDVEYAFEVAMRQKVEDSGHQNIQFFGYQNNVIEYLESIDVVVLTSVVEDALPTVLIEAISQGKIIIASDVGGVREIVPAGCGNIIIPKGDVQELKKAIHTVTNYDASIVETTSKMNRAHFAEKFIFENQIHALEKVYKGVL</sequence>
<name>A0ABX3FI87_9VIBR</name>
<comment type="caution">
    <text evidence="1">The sequence shown here is derived from an EMBL/GenBank/DDBJ whole genome shotgun (WGS) entry which is preliminary data.</text>
</comment>
<dbReference type="CDD" id="cd03801">
    <property type="entry name" value="GT4_PimA-like"/>
    <property type="match status" value="1"/>
</dbReference>
<gene>
    <name evidence="1" type="ORF">BIY20_08040</name>
</gene>
<evidence type="ECO:0008006" key="3">
    <source>
        <dbReference type="Google" id="ProtNLM"/>
    </source>
</evidence>
<dbReference type="EMBL" id="MJMH01000144">
    <property type="protein sequence ID" value="OLQ93881.1"/>
    <property type="molecule type" value="Genomic_DNA"/>
</dbReference>